<name>A0A4D7B2T8_9HYPH</name>
<dbReference type="Pfam" id="PF00528">
    <property type="entry name" value="BPD_transp_1"/>
    <property type="match status" value="1"/>
</dbReference>
<dbReference type="EMBL" id="CP039690">
    <property type="protein sequence ID" value="QCI63856.1"/>
    <property type="molecule type" value="Genomic_DNA"/>
</dbReference>
<keyword evidence="6 8" id="KW-1133">Transmembrane helix</keyword>
<evidence type="ECO:0000313" key="10">
    <source>
        <dbReference type="EMBL" id="QCI63856.1"/>
    </source>
</evidence>
<protein>
    <submittedName>
        <fullName evidence="10">Amino acid ABC transporter permease</fullName>
    </submittedName>
</protein>
<dbReference type="OrthoDB" id="9771188at2"/>
<dbReference type="NCBIfam" id="TIGR01726">
    <property type="entry name" value="HEQRo_perm_3TM"/>
    <property type="match status" value="1"/>
</dbReference>
<evidence type="ECO:0000256" key="3">
    <source>
        <dbReference type="ARBA" id="ARBA00022448"/>
    </source>
</evidence>
<evidence type="ECO:0000256" key="1">
    <source>
        <dbReference type="ARBA" id="ARBA00004429"/>
    </source>
</evidence>
<dbReference type="Proteomes" id="UP000298781">
    <property type="component" value="Chromosome"/>
</dbReference>
<dbReference type="InterPro" id="IPR043429">
    <property type="entry name" value="ArtM/GltK/GlnP/TcyL/YhdX-like"/>
</dbReference>
<dbReference type="InterPro" id="IPR010065">
    <property type="entry name" value="AA_ABC_transptr_permease_3TM"/>
</dbReference>
<evidence type="ECO:0000313" key="11">
    <source>
        <dbReference type="Proteomes" id="UP000298781"/>
    </source>
</evidence>
<feature type="transmembrane region" description="Helical" evidence="8">
    <location>
        <begin position="153"/>
        <end position="179"/>
    </location>
</feature>
<feature type="transmembrane region" description="Helical" evidence="8">
    <location>
        <begin position="301"/>
        <end position="319"/>
    </location>
</feature>
<keyword evidence="3 8" id="KW-0813">Transport</keyword>
<feature type="transmembrane region" description="Helical" evidence="8">
    <location>
        <begin position="331"/>
        <end position="353"/>
    </location>
</feature>
<evidence type="ECO:0000256" key="4">
    <source>
        <dbReference type="ARBA" id="ARBA00022475"/>
    </source>
</evidence>
<dbReference type="AlphaFoldDB" id="A0A4D7B2T8"/>
<comment type="similarity">
    <text evidence="2">Belongs to the binding-protein-dependent transport system permease family. HisMQ subfamily.</text>
</comment>
<dbReference type="PANTHER" id="PTHR30614">
    <property type="entry name" value="MEMBRANE COMPONENT OF AMINO ACID ABC TRANSPORTER"/>
    <property type="match status" value="1"/>
</dbReference>
<feature type="domain" description="ABC transmembrane type-1" evidence="9">
    <location>
        <begin position="152"/>
        <end position="350"/>
    </location>
</feature>
<feature type="transmembrane region" description="Helical" evidence="8">
    <location>
        <begin position="227"/>
        <end position="247"/>
    </location>
</feature>
<dbReference type="CDD" id="cd06261">
    <property type="entry name" value="TM_PBP2"/>
    <property type="match status" value="1"/>
</dbReference>
<evidence type="ECO:0000256" key="5">
    <source>
        <dbReference type="ARBA" id="ARBA00022692"/>
    </source>
</evidence>
<reference evidence="10 11" key="1">
    <citation type="submission" date="2019-04" db="EMBL/GenBank/DDBJ databases">
        <title>Phreatobacter aquaticus sp. nov.</title>
        <authorList>
            <person name="Choi A."/>
        </authorList>
    </citation>
    <scope>NUCLEOTIDE SEQUENCE [LARGE SCALE GENOMIC DNA]</scope>
    <source>
        <strain evidence="10 11">KCTC 52518</strain>
    </source>
</reference>
<proteinExistence type="inferred from homology"/>
<keyword evidence="11" id="KW-1185">Reference proteome</keyword>
<evidence type="ECO:0000256" key="2">
    <source>
        <dbReference type="ARBA" id="ARBA00010072"/>
    </source>
</evidence>
<dbReference type="SUPFAM" id="SSF161098">
    <property type="entry name" value="MetI-like"/>
    <property type="match status" value="1"/>
</dbReference>
<dbReference type="KEGG" id="pstg:E8M01_06125"/>
<sequence>MASPQDMAVAGPSAGSRGRLQVLMKTYFGTPLNVVITLLCVGLLVLVVPPLLRWAILDAVWLGTANDCRTAAGACWSFIREKFFFTIFGLYPYEQRWRPALVLVLVALTFAAAMTPRLWSRATLVACILSAAVMFAIMIGGFAGLPYVPTRQWGGLVVTFFIVIFGLTSGYPLAIALALGRRSKMPLYRVLATGFIEIVRSVPLITVLFMSAIMLPLFLPSDVSIDRLFRVFVAYAIFSAAFLAEAIRGGLQAIPQGQYEAADALGLTYWRKMRLIILPQALKITIPPQVNTLIGLFKDTTLVVVVGILDFFTTIRAALGDPNWLGFSKEAYVFAALVYFCLCTILSRYSQFLERRLSPERRR</sequence>
<feature type="transmembrane region" description="Helical" evidence="8">
    <location>
        <begin position="122"/>
        <end position="147"/>
    </location>
</feature>
<dbReference type="GO" id="GO:0006865">
    <property type="term" value="P:amino acid transport"/>
    <property type="evidence" value="ECO:0007669"/>
    <property type="project" value="TreeGrafter"/>
</dbReference>
<feature type="transmembrane region" description="Helical" evidence="8">
    <location>
        <begin position="97"/>
        <end position="115"/>
    </location>
</feature>
<feature type="transmembrane region" description="Helical" evidence="8">
    <location>
        <begin position="27"/>
        <end position="52"/>
    </location>
</feature>
<feature type="transmembrane region" description="Helical" evidence="8">
    <location>
        <begin position="191"/>
        <end position="215"/>
    </location>
</feature>
<dbReference type="RefSeq" id="WP_136959313.1">
    <property type="nucleotide sequence ID" value="NZ_CP039690.1"/>
</dbReference>
<evidence type="ECO:0000256" key="7">
    <source>
        <dbReference type="ARBA" id="ARBA00023136"/>
    </source>
</evidence>
<keyword evidence="7 8" id="KW-0472">Membrane</keyword>
<evidence type="ECO:0000256" key="6">
    <source>
        <dbReference type="ARBA" id="ARBA00022989"/>
    </source>
</evidence>
<keyword evidence="5 8" id="KW-0812">Transmembrane</keyword>
<gene>
    <name evidence="10" type="ORF">E8M01_06125</name>
</gene>
<keyword evidence="4" id="KW-1003">Cell membrane</keyword>
<evidence type="ECO:0000256" key="8">
    <source>
        <dbReference type="RuleBase" id="RU363032"/>
    </source>
</evidence>
<dbReference type="PROSITE" id="PS50928">
    <property type="entry name" value="ABC_TM1"/>
    <property type="match status" value="1"/>
</dbReference>
<dbReference type="InterPro" id="IPR000515">
    <property type="entry name" value="MetI-like"/>
</dbReference>
<dbReference type="GO" id="GO:0043190">
    <property type="term" value="C:ATP-binding cassette (ABC) transporter complex"/>
    <property type="evidence" value="ECO:0007669"/>
    <property type="project" value="InterPro"/>
</dbReference>
<comment type="subcellular location">
    <subcellularLocation>
        <location evidence="1">Cell inner membrane</location>
        <topology evidence="1">Multi-pass membrane protein</topology>
    </subcellularLocation>
    <subcellularLocation>
        <location evidence="8">Cell membrane</location>
        <topology evidence="8">Multi-pass membrane protein</topology>
    </subcellularLocation>
</comment>
<dbReference type="Gene3D" id="1.10.3720.10">
    <property type="entry name" value="MetI-like"/>
    <property type="match status" value="1"/>
</dbReference>
<organism evidence="10 11">
    <name type="scientific">Phreatobacter stygius</name>
    <dbReference type="NCBI Taxonomy" id="1940610"/>
    <lineage>
        <taxon>Bacteria</taxon>
        <taxon>Pseudomonadati</taxon>
        <taxon>Pseudomonadota</taxon>
        <taxon>Alphaproteobacteria</taxon>
        <taxon>Hyphomicrobiales</taxon>
        <taxon>Phreatobacteraceae</taxon>
        <taxon>Phreatobacter</taxon>
    </lineage>
</organism>
<dbReference type="GO" id="GO:0022857">
    <property type="term" value="F:transmembrane transporter activity"/>
    <property type="evidence" value="ECO:0007669"/>
    <property type="project" value="InterPro"/>
</dbReference>
<accession>A0A4D7B2T8</accession>
<dbReference type="PANTHER" id="PTHR30614:SF41">
    <property type="entry name" value="INNER MEMBRANE AMINO-ACID ABC TRANSPORTER PERMEASE PROTEIN YHDY"/>
    <property type="match status" value="1"/>
</dbReference>
<dbReference type="InterPro" id="IPR035906">
    <property type="entry name" value="MetI-like_sf"/>
</dbReference>
<evidence type="ECO:0000259" key="9">
    <source>
        <dbReference type="PROSITE" id="PS50928"/>
    </source>
</evidence>